<dbReference type="GO" id="GO:0006178">
    <property type="term" value="P:guanine salvage"/>
    <property type="evidence" value="ECO:0007669"/>
    <property type="project" value="TreeGrafter"/>
</dbReference>
<dbReference type="AlphaFoldDB" id="A0AAX4P655"/>
<keyword evidence="3" id="KW-1185">Reference proteome</keyword>
<organism evidence="2 3">
    <name type="scientific">Chloropicon roscoffensis</name>
    <dbReference type="NCBI Taxonomy" id="1461544"/>
    <lineage>
        <taxon>Eukaryota</taxon>
        <taxon>Viridiplantae</taxon>
        <taxon>Chlorophyta</taxon>
        <taxon>Chloropicophyceae</taxon>
        <taxon>Chloropicales</taxon>
        <taxon>Chloropicaceae</taxon>
        <taxon>Chloropicon</taxon>
    </lineage>
</organism>
<dbReference type="InterPro" id="IPR050408">
    <property type="entry name" value="HGPRT"/>
</dbReference>
<proteinExistence type="predicted"/>
<dbReference type="Pfam" id="PF00156">
    <property type="entry name" value="Pribosyltran"/>
    <property type="match status" value="1"/>
</dbReference>
<evidence type="ECO:0000313" key="3">
    <source>
        <dbReference type="Proteomes" id="UP001472866"/>
    </source>
</evidence>
<reference evidence="2 3" key="1">
    <citation type="submission" date="2024-03" db="EMBL/GenBank/DDBJ databases">
        <title>Complete genome sequence of the green alga Chloropicon roscoffensis RCC1871.</title>
        <authorList>
            <person name="Lemieux C."/>
            <person name="Pombert J.-F."/>
            <person name="Otis C."/>
            <person name="Turmel M."/>
        </authorList>
    </citation>
    <scope>NUCLEOTIDE SEQUENCE [LARGE SCALE GENOMIC DNA]</scope>
    <source>
        <strain evidence="2 3">RCC1871</strain>
    </source>
</reference>
<dbReference type="CDD" id="cd06223">
    <property type="entry name" value="PRTases_typeI"/>
    <property type="match status" value="1"/>
</dbReference>
<dbReference type="Gene3D" id="3.40.50.2020">
    <property type="match status" value="1"/>
</dbReference>
<dbReference type="GO" id="GO:0004422">
    <property type="term" value="F:hypoxanthine phosphoribosyltransferase activity"/>
    <property type="evidence" value="ECO:0007669"/>
    <property type="project" value="TreeGrafter"/>
</dbReference>
<dbReference type="GO" id="GO:0032263">
    <property type="term" value="P:GMP salvage"/>
    <property type="evidence" value="ECO:0007669"/>
    <property type="project" value="TreeGrafter"/>
</dbReference>
<evidence type="ECO:0000313" key="2">
    <source>
        <dbReference type="EMBL" id="WZN61812.1"/>
    </source>
</evidence>
<dbReference type="PANTHER" id="PTHR43340:SF1">
    <property type="entry name" value="HYPOXANTHINE PHOSPHORIBOSYLTRANSFERASE"/>
    <property type="match status" value="1"/>
</dbReference>
<dbReference type="InterPro" id="IPR000836">
    <property type="entry name" value="PRTase_dom"/>
</dbReference>
<dbReference type="SUPFAM" id="SSF53271">
    <property type="entry name" value="PRTase-like"/>
    <property type="match status" value="2"/>
</dbReference>
<name>A0AAX4P655_9CHLO</name>
<dbReference type="GO" id="GO:0046100">
    <property type="term" value="P:hypoxanthine metabolic process"/>
    <property type="evidence" value="ECO:0007669"/>
    <property type="project" value="TreeGrafter"/>
</dbReference>
<dbReference type="GO" id="GO:0005829">
    <property type="term" value="C:cytosol"/>
    <property type="evidence" value="ECO:0007669"/>
    <property type="project" value="TreeGrafter"/>
</dbReference>
<accession>A0AAX4P655</accession>
<dbReference type="Proteomes" id="UP001472866">
    <property type="component" value="Chromosome 04"/>
</dbReference>
<dbReference type="GO" id="GO:0032264">
    <property type="term" value="P:IMP salvage"/>
    <property type="evidence" value="ECO:0007669"/>
    <property type="project" value="TreeGrafter"/>
</dbReference>
<gene>
    <name evidence="2" type="ORF">HKI87_04g33470</name>
</gene>
<sequence>MAEADIERVLFTREAIEGRVSELGKLIAEDFAGRREGPIVLGILKGCFAFFSDLCRSLSPCPRGCEVHFARASSYEGKATESSRSVKLSFLGGDDDVVRGRDVVIVEDIVDTGGTLLSVLGALKDLGARSVTVAALLNKSCRRDLGGFPLSRCESELPPRLDGPITTDGVTTSEEFLGKYLRYVGFECPDEFVVGYGMDYDEQYRTLGYVGVLKASVYSP</sequence>
<keyword evidence="2" id="KW-0328">Glycosyltransferase</keyword>
<evidence type="ECO:0000259" key="1">
    <source>
        <dbReference type="Pfam" id="PF00156"/>
    </source>
</evidence>
<dbReference type="PANTHER" id="PTHR43340">
    <property type="entry name" value="HYPOXANTHINE-GUANINE PHOSPHORIBOSYLTRANSFERASE"/>
    <property type="match status" value="1"/>
</dbReference>
<dbReference type="EMBL" id="CP151504">
    <property type="protein sequence ID" value="WZN61812.1"/>
    <property type="molecule type" value="Genomic_DNA"/>
</dbReference>
<keyword evidence="2" id="KW-0808">Transferase</keyword>
<dbReference type="InterPro" id="IPR029057">
    <property type="entry name" value="PRTase-like"/>
</dbReference>
<feature type="domain" description="Phosphoribosyltransferase" evidence="1">
    <location>
        <begin position="22"/>
        <end position="145"/>
    </location>
</feature>
<dbReference type="GO" id="GO:0000287">
    <property type="term" value="F:magnesium ion binding"/>
    <property type="evidence" value="ECO:0007669"/>
    <property type="project" value="TreeGrafter"/>
</dbReference>
<protein>
    <submittedName>
        <fullName evidence="2">Hypoxanthine phosphoribosyltransferase</fullName>
    </submittedName>
</protein>